<feature type="transmembrane region" description="Helical" evidence="5">
    <location>
        <begin position="262"/>
        <end position="279"/>
    </location>
</feature>
<keyword evidence="8" id="KW-1185">Reference proteome</keyword>
<dbReference type="Pfam" id="PF07690">
    <property type="entry name" value="MFS_1"/>
    <property type="match status" value="1"/>
</dbReference>
<dbReference type="InterPro" id="IPR011701">
    <property type="entry name" value="MFS"/>
</dbReference>
<feature type="domain" description="Major facilitator superfamily (MFS) profile" evidence="6">
    <location>
        <begin position="1"/>
        <end position="405"/>
    </location>
</feature>
<evidence type="ECO:0000256" key="1">
    <source>
        <dbReference type="ARBA" id="ARBA00004141"/>
    </source>
</evidence>
<evidence type="ECO:0000256" key="3">
    <source>
        <dbReference type="ARBA" id="ARBA00022989"/>
    </source>
</evidence>
<evidence type="ECO:0000259" key="6">
    <source>
        <dbReference type="PROSITE" id="PS50850"/>
    </source>
</evidence>
<keyword evidence="4 5" id="KW-0472">Membrane</keyword>
<feature type="transmembrane region" description="Helical" evidence="5">
    <location>
        <begin position="162"/>
        <end position="183"/>
    </location>
</feature>
<reference evidence="7 8" key="1">
    <citation type="journal article" date="2023" name="Commun. Biol.">
        <title>Genome analysis of Parmales, the sister group of diatoms, reveals the evolutionary specialization of diatoms from phago-mixotrophs to photoautotrophs.</title>
        <authorList>
            <person name="Ban H."/>
            <person name="Sato S."/>
            <person name="Yoshikawa S."/>
            <person name="Yamada K."/>
            <person name="Nakamura Y."/>
            <person name="Ichinomiya M."/>
            <person name="Sato N."/>
            <person name="Blanc-Mathieu R."/>
            <person name="Endo H."/>
            <person name="Kuwata A."/>
            <person name="Ogata H."/>
        </authorList>
    </citation>
    <scope>NUCLEOTIDE SEQUENCE [LARGE SCALE GENOMIC DNA]</scope>
</reference>
<dbReference type="SUPFAM" id="SSF103473">
    <property type="entry name" value="MFS general substrate transporter"/>
    <property type="match status" value="1"/>
</dbReference>
<evidence type="ECO:0000256" key="4">
    <source>
        <dbReference type="ARBA" id="ARBA00023136"/>
    </source>
</evidence>
<comment type="caution">
    <text evidence="7">The sequence shown here is derived from an EMBL/GenBank/DDBJ whole genome shotgun (WGS) entry which is preliminary data.</text>
</comment>
<evidence type="ECO:0000313" key="8">
    <source>
        <dbReference type="Proteomes" id="UP001165060"/>
    </source>
</evidence>
<gene>
    <name evidence="7" type="ORF">TeGR_g834</name>
</gene>
<feature type="non-terminal residue" evidence="7">
    <location>
        <position position="410"/>
    </location>
</feature>
<accession>A0ABQ6MZB8</accession>
<feature type="transmembrane region" description="Helical" evidence="5">
    <location>
        <begin position="219"/>
        <end position="242"/>
    </location>
</feature>
<feature type="transmembrane region" description="Helical" evidence="5">
    <location>
        <begin position="291"/>
        <end position="309"/>
    </location>
</feature>
<dbReference type="InterPro" id="IPR036259">
    <property type="entry name" value="MFS_trans_sf"/>
</dbReference>
<organism evidence="7 8">
    <name type="scientific">Tetraparma gracilis</name>
    <dbReference type="NCBI Taxonomy" id="2962635"/>
    <lineage>
        <taxon>Eukaryota</taxon>
        <taxon>Sar</taxon>
        <taxon>Stramenopiles</taxon>
        <taxon>Ochrophyta</taxon>
        <taxon>Bolidophyceae</taxon>
        <taxon>Parmales</taxon>
        <taxon>Triparmaceae</taxon>
        <taxon>Tetraparma</taxon>
    </lineage>
</organism>
<dbReference type="Gene3D" id="1.20.1250.20">
    <property type="entry name" value="MFS general substrate transporter like domains"/>
    <property type="match status" value="1"/>
</dbReference>
<keyword evidence="3 5" id="KW-1133">Transmembrane helix</keyword>
<keyword evidence="2 5" id="KW-0812">Transmembrane</keyword>
<dbReference type="InterPro" id="IPR020846">
    <property type="entry name" value="MFS_dom"/>
</dbReference>
<protein>
    <recommendedName>
        <fullName evidence="6">Major facilitator superfamily (MFS) profile domain-containing protein</fullName>
    </recommendedName>
</protein>
<evidence type="ECO:0000256" key="2">
    <source>
        <dbReference type="ARBA" id="ARBA00022692"/>
    </source>
</evidence>
<feature type="transmembrane region" description="Helical" evidence="5">
    <location>
        <begin position="350"/>
        <end position="370"/>
    </location>
</feature>
<evidence type="ECO:0000313" key="7">
    <source>
        <dbReference type="EMBL" id="GMI35929.1"/>
    </source>
</evidence>
<dbReference type="Proteomes" id="UP001165060">
    <property type="component" value="Unassembled WGS sequence"/>
</dbReference>
<feature type="transmembrane region" description="Helical" evidence="5">
    <location>
        <begin position="315"/>
        <end position="338"/>
    </location>
</feature>
<proteinExistence type="predicted"/>
<dbReference type="PANTHER" id="PTHR24064">
    <property type="entry name" value="SOLUTE CARRIER FAMILY 22 MEMBER"/>
    <property type="match status" value="1"/>
</dbReference>
<feature type="transmembrane region" description="Helical" evidence="5">
    <location>
        <begin position="134"/>
        <end position="156"/>
    </location>
</feature>
<dbReference type="EMBL" id="BRYB01004736">
    <property type="protein sequence ID" value="GMI35929.1"/>
    <property type="molecule type" value="Genomic_DNA"/>
</dbReference>
<comment type="subcellular location">
    <subcellularLocation>
        <location evidence="1">Membrane</location>
        <topology evidence="1">Multi-pass membrane protein</topology>
    </subcellularLocation>
</comment>
<sequence>MLSNATTSYNVVSIALVLKIMGQDSLYGELSDEQESACSSSLIAGMVFGQLLFGWLGDRIGVDTAMALTILTQISGCVGSAFVFDHPLVSIFTLLSVCRFVLGVGCGGVYPLAAIMASQSSVGKSDGGKSVARVFSMQGVGYISVPLLALLLIAFFGDDSDVLWRVLLGFGAVPGLFLMYLRLRWQEGTKGRGGSRKREEGGVSVWQAIKSEPDLARKLLGTAGGWFLFDVLFYGNTLFQPVVLSAAFGDGETVTDSAEDSALIYGLALPGYFISVLLIERLGARRIQVQGFAAMAALYLAIGAGWDTVTEYKYLLLGLYSGTYFFANFGPNCTTFLLPSLTFSPACRGTLNGLSAAAGKLGAFLGATTFAPLADEDGSDKAMLVCAGIAVMGMGISAFALEGKGKGGGG</sequence>
<dbReference type="PROSITE" id="PS50850">
    <property type="entry name" value="MFS"/>
    <property type="match status" value="1"/>
</dbReference>
<feature type="transmembrane region" description="Helical" evidence="5">
    <location>
        <begin position="382"/>
        <end position="401"/>
    </location>
</feature>
<name>A0ABQ6MZB8_9STRA</name>
<feature type="transmembrane region" description="Helical" evidence="5">
    <location>
        <begin position="90"/>
        <end position="113"/>
    </location>
</feature>
<evidence type="ECO:0000256" key="5">
    <source>
        <dbReference type="SAM" id="Phobius"/>
    </source>
</evidence>